<comment type="subcellular location">
    <subcellularLocation>
        <location evidence="6">Cytoplasm</location>
    </subcellularLocation>
</comment>
<evidence type="ECO:0000313" key="11">
    <source>
        <dbReference type="Proteomes" id="UP000664882"/>
    </source>
</evidence>
<evidence type="ECO:0000256" key="6">
    <source>
        <dbReference type="HAMAP-Rule" id="MF_00600"/>
    </source>
</evidence>
<evidence type="ECO:0000256" key="5">
    <source>
        <dbReference type="ARBA" id="ARBA00023235"/>
    </source>
</evidence>
<reference evidence="10 11" key="1">
    <citation type="submission" date="2021-03" db="EMBL/GenBank/DDBJ databases">
        <title>Oceanisphaera sp. nov., isolated from the intestine.</title>
        <authorList>
            <person name="Zhao L.-H."/>
            <person name="Shi L.-F."/>
        </authorList>
    </citation>
    <scope>NUCLEOTIDE SEQUENCE [LARGE SCALE GENOMIC DNA]</scope>
    <source>
        <strain evidence="10 11">DM8</strain>
    </source>
</reference>
<keyword evidence="2 6" id="KW-0547">Nucleotide-binding</keyword>
<dbReference type="Proteomes" id="UP000664882">
    <property type="component" value="Unassembled WGS sequence"/>
</dbReference>
<accession>A0ABS3NCR1</accession>
<evidence type="ECO:0000256" key="1">
    <source>
        <dbReference type="ARBA" id="ARBA00006607"/>
    </source>
</evidence>
<comment type="subunit">
    <text evidence="6 8">Forms a cylinder of 14 subunits composed of two heptameric rings stacked back-to-back. Interacts with the co-chaperonin GroES.</text>
</comment>
<dbReference type="PANTHER" id="PTHR45633">
    <property type="entry name" value="60 KDA HEAT SHOCK PROTEIN, MITOCHONDRIAL"/>
    <property type="match status" value="1"/>
</dbReference>
<dbReference type="SUPFAM" id="SSF52029">
    <property type="entry name" value="GroEL apical domain-like"/>
    <property type="match status" value="1"/>
</dbReference>
<keyword evidence="5 6" id="KW-0413">Isomerase</keyword>
<comment type="function">
    <text evidence="6 8">Together with its co-chaperonin GroES, plays an essential role in assisting protein folding. The GroEL-GroES system forms a nano-cage that allows encapsulation of the non-native substrate proteins and provides a physical environment optimized to promote and accelerate protein folding.</text>
</comment>
<dbReference type="InterPro" id="IPR027413">
    <property type="entry name" value="GROEL-like_equatorial_sf"/>
</dbReference>
<dbReference type="Pfam" id="PF00118">
    <property type="entry name" value="Cpn60_TCP1"/>
    <property type="match status" value="1"/>
</dbReference>
<comment type="similarity">
    <text evidence="1 6 7">Belongs to the chaperonin (HSP60) family.</text>
</comment>
<dbReference type="CDD" id="cd03344">
    <property type="entry name" value="GroEL"/>
    <property type="match status" value="1"/>
</dbReference>
<evidence type="ECO:0000256" key="4">
    <source>
        <dbReference type="ARBA" id="ARBA00023186"/>
    </source>
</evidence>
<organism evidence="10 11">
    <name type="scientific">Oceanisphaera pacifica</name>
    <dbReference type="NCBI Taxonomy" id="2818389"/>
    <lineage>
        <taxon>Bacteria</taxon>
        <taxon>Pseudomonadati</taxon>
        <taxon>Pseudomonadota</taxon>
        <taxon>Gammaproteobacteria</taxon>
        <taxon>Aeromonadales</taxon>
        <taxon>Aeromonadaceae</taxon>
        <taxon>Oceanisphaera</taxon>
    </lineage>
</organism>
<feature type="binding site" evidence="6">
    <location>
        <position position="495"/>
    </location>
    <ligand>
        <name>ATP</name>
        <dbReference type="ChEBI" id="CHEBI:30616"/>
    </ligand>
</feature>
<dbReference type="RefSeq" id="WP_208003961.1">
    <property type="nucleotide sequence ID" value="NZ_JAGDFX010000002.1"/>
</dbReference>
<dbReference type="InterPro" id="IPR001844">
    <property type="entry name" value="Cpn60/GroEL"/>
</dbReference>
<dbReference type="NCBIfam" id="NF009489">
    <property type="entry name" value="PRK12851.1"/>
    <property type="match status" value="1"/>
</dbReference>
<dbReference type="PRINTS" id="PR00298">
    <property type="entry name" value="CHAPERONIN60"/>
</dbReference>
<name>A0ABS3NCR1_9GAMM</name>
<dbReference type="Gene3D" id="3.50.7.10">
    <property type="entry name" value="GroEL"/>
    <property type="match status" value="1"/>
</dbReference>
<dbReference type="PROSITE" id="PS00296">
    <property type="entry name" value="CHAPERONINS_CPN60"/>
    <property type="match status" value="1"/>
</dbReference>
<feature type="binding site" evidence="6">
    <location>
        <position position="415"/>
    </location>
    <ligand>
        <name>ATP</name>
        <dbReference type="ChEBI" id="CHEBI:30616"/>
    </ligand>
</feature>
<evidence type="ECO:0000256" key="8">
    <source>
        <dbReference type="RuleBase" id="RU000419"/>
    </source>
</evidence>
<gene>
    <name evidence="6 10" type="primary">groL</name>
    <name evidence="6" type="synonym">groEL</name>
    <name evidence="10" type="ORF">J3U76_01800</name>
</gene>
<sequence>MAAKDVKFGNDARAKMLDGVNILADAVKVTLGPKGRNVVLDKSFGAPLITKDGVSVAKEIELENKFENMGAQMVKEVASKANDEAGDGTTTATVLAQSIVNEGLKAVAAGMNPMDLKRGIDKAVVQAVEELKALSVPCKDTKAIAQVGTISANADATVGALIAEAMEKVGTDGVITVEEGQGLQDELDVVEGMQFDRGYLSPYFITNQETGTVELDDPFILLVDKKVSNIRELLPVLEGVAKQSKPLLLVAEDVEGEALATLVVNNMRGIVKVAAVKAPGFGDRRKAMLQDIAMLTGGTVISEEVGLELEKSTLEDLGRAKRVVISKDNTTIIDGVGEVDAIEARVAQIRQQIEESSSDYDKEKLQERVAKLAGGVAVIKVGAATEVEMKEKKARVDDALHATRAAVEEGVVPGGGVALVRAASKIGELVGDNEDQNVGIKVALRAMESPLRQIVTNAGEEASVVVSNVKAGEGNYGYNAGNDTYNDMLEMGILDPTKVTRSALQFAASVAGLMITTEAMVTDLPQKEAPAAMPDMGGMGGMGGMM</sequence>
<dbReference type="NCBIfam" id="NF000592">
    <property type="entry name" value="PRK00013.1"/>
    <property type="match status" value="1"/>
</dbReference>
<keyword evidence="3 6" id="KW-0067">ATP-binding</keyword>
<evidence type="ECO:0000256" key="9">
    <source>
        <dbReference type="SAM" id="Coils"/>
    </source>
</evidence>
<keyword evidence="6" id="KW-0963">Cytoplasm</keyword>
<dbReference type="EMBL" id="JAGDFX010000002">
    <property type="protein sequence ID" value="MBO1518376.1"/>
    <property type="molecule type" value="Genomic_DNA"/>
</dbReference>
<comment type="caution">
    <text evidence="10">The sequence shown here is derived from an EMBL/GenBank/DDBJ whole genome shotgun (WGS) entry which is preliminary data.</text>
</comment>
<dbReference type="InterPro" id="IPR027409">
    <property type="entry name" value="GroEL-like_apical_dom_sf"/>
</dbReference>
<dbReference type="Gene3D" id="1.10.560.10">
    <property type="entry name" value="GroEL-like equatorial domain"/>
    <property type="match status" value="1"/>
</dbReference>
<evidence type="ECO:0000256" key="3">
    <source>
        <dbReference type="ARBA" id="ARBA00022840"/>
    </source>
</evidence>
<feature type="coiled-coil region" evidence="9">
    <location>
        <begin position="339"/>
        <end position="366"/>
    </location>
</feature>
<feature type="binding site" evidence="6">
    <location>
        <begin position="87"/>
        <end position="91"/>
    </location>
    <ligand>
        <name>ATP</name>
        <dbReference type="ChEBI" id="CHEBI:30616"/>
    </ligand>
</feature>
<dbReference type="EC" id="5.6.1.7" evidence="6"/>
<evidence type="ECO:0000256" key="7">
    <source>
        <dbReference type="RuleBase" id="RU000418"/>
    </source>
</evidence>
<keyword evidence="9" id="KW-0175">Coiled coil</keyword>
<evidence type="ECO:0000313" key="10">
    <source>
        <dbReference type="EMBL" id="MBO1518376.1"/>
    </source>
</evidence>
<keyword evidence="11" id="KW-1185">Reference proteome</keyword>
<feature type="binding site" evidence="6">
    <location>
        <position position="51"/>
    </location>
    <ligand>
        <name>ATP</name>
        <dbReference type="ChEBI" id="CHEBI:30616"/>
    </ligand>
</feature>
<dbReference type="Gene3D" id="3.30.260.10">
    <property type="entry name" value="TCP-1-like chaperonin intermediate domain"/>
    <property type="match status" value="1"/>
</dbReference>
<proteinExistence type="inferred from homology"/>
<keyword evidence="4 6" id="KW-0143">Chaperone</keyword>
<comment type="caution">
    <text evidence="6">Lacks conserved residue(s) required for the propagation of feature annotation.</text>
</comment>
<dbReference type="InterPro" id="IPR002423">
    <property type="entry name" value="Cpn60/GroEL/TCP-1"/>
</dbReference>
<dbReference type="InterPro" id="IPR018370">
    <property type="entry name" value="Chaperonin_Cpn60_CS"/>
</dbReference>
<feature type="binding site" evidence="6">
    <location>
        <begin position="30"/>
        <end position="33"/>
    </location>
    <ligand>
        <name>ATP</name>
        <dbReference type="ChEBI" id="CHEBI:30616"/>
    </ligand>
</feature>
<dbReference type="NCBIfam" id="NF009487">
    <property type="entry name" value="PRK12849.1"/>
    <property type="match status" value="1"/>
</dbReference>
<evidence type="ECO:0000256" key="2">
    <source>
        <dbReference type="ARBA" id="ARBA00022741"/>
    </source>
</evidence>
<dbReference type="SUPFAM" id="SSF48592">
    <property type="entry name" value="GroEL equatorial domain-like"/>
    <property type="match status" value="1"/>
</dbReference>
<dbReference type="NCBIfam" id="NF009488">
    <property type="entry name" value="PRK12850.1"/>
    <property type="match status" value="1"/>
</dbReference>
<dbReference type="NCBIfam" id="TIGR02348">
    <property type="entry name" value="GroEL"/>
    <property type="match status" value="1"/>
</dbReference>
<dbReference type="InterPro" id="IPR027410">
    <property type="entry name" value="TCP-1-like_intermed_sf"/>
</dbReference>
<protein>
    <recommendedName>
        <fullName evidence="6">Chaperonin GroEL</fullName>
        <ecNumber evidence="6">5.6.1.7</ecNumber>
    </recommendedName>
    <alternativeName>
        <fullName evidence="6">60 kDa chaperonin</fullName>
    </alternativeName>
    <alternativeName>
        <fullName evidence="6">Chaperonin-60</fullName>
        <shortName evidence="6">Cpn60</shortName>
    </alternativeName>
</protein>
<dbReference type="HAMAP" id="MF_00600">
    <property type="entry name" value="CH60"/>
    <property type="match status" value="1"/>
</dbReference>
<dbReference type="SUPFAM" id="SSF54849">
    <property type="entry name" value="GroEL-intermediate domain like"/>
    <property type="match status" value="1"/>
</dbReference>